<evidence type="ECO:0000313" key="4">
    <source>
        <dbReference type="Proteomes" id="UP000244900"/>
    </source>
</evidence>
<reference evidence="3 4" key="1">
    <citation type="submission" date="2018-05" db="EMBL/GenBank/DDBJ databases">
        <title>Complete genome sequence of sponge-derived Streptomyces sp. HNM0039.</title>
        <authorList>
            <person name="Huang X."/>
            <person name="Zhou S."/>
        </authorList>
    </citation>
    <scope>NUCLEOTIDE SEQUENCE [LARGE SCALE GENOMIC DNA]</scope>
    <source>
        <strain evidence="3 4">HNM0039</strain>
    </source>
</reference>
<evidence type="ECO:0000256" key="1">
    <source>
        <dbReference type="SAM" id="MobiDB-lite"/>
    </source>
</evidence>
<sequence>MLVVMKYSIAADAASLQLLPVPGEFLISHITFVCFVVVFAAFAAFALVLLYRKTGTSGTSASSPSRVPDSTVAPTGRPSSMNRWTIAGVVVAALALVIAAVQLAHSW</sequence>
<keyword evidence="2" id="KW-1133">Transmembrane helix</keyword>
<keyword evidence="2" id="KW-0472">Membrane</keyword>
<evidence type="ECO:0000313" key="3">
    <source>
        <dbReference type="EMBL" id="AWI27341.1"/>
    </source>
</evidence>
<name>A0A2S1SLT2_9ACTN</name>
<keyword evidence="4" id="KW-1185">Reference proteome</keyword>
<keyword evidence="2" id="KW-0812">Transmembrane</keyword>
<dbReference type="EMBL" id="CP029188">
    <property type="protein sequence ID" value="AWI27341.1"/>
    <property type="molecule type" value="Genomic_DNA"/>
</dbReference>
<gene>
    <name evidence="3" type="ORF">DDW44_00020</name>
</gene>
<organism evidence="3 4">
    <name type="scientific">Streptomyces tirandamycinicus</name>
    <dbReference type="NCBI Taxonomy" id="2174846"/>
    <lineage>
        <taxon>Bacteria</taxon>
        <taxon>Bacillati</taxon>
        <taxon>Actinomycetota</taxon>
        <taxon>Actinomycetes</taxon>
        <taxon>Kitasatosporales</taxon>
        <taxon>Streptomycetaceae</taxon>
        <taxon>Streptomyces</taxon>
    </lineage>
</organism>
<dbReference type="Proteomes" id="UP000244900">
    <property type="component" value="Chromosome"/>
</dbReference>
<feature type="compositionally biased region" description="Low complexity" evidence="1">
    <location>
        <begin position="56"/>
        <end position="65"/>
    </location>
</feature>
<protein>
    <submittedName>
        <fullName evidence="3">Uncharacterized protein</fullName>
    </submittedName>
</protein>
<dbReference type="AlphaFoldDB" id="A0A2S1SLT2"/>
<proteinExistence type="predicted"/>
<evidence type="ECO:0000256" key="2">
    <source>
        <dbReference type="SAM" id="Phobius"/>
    </source>
</evidence>
<feature type="region of interest" description="Disordered" evidence="1">
    <location>
        <begin position="56"/>
        <end position="77"/>
    </location>
</feature>
<accession>A0A2S1SLT2</accession>
<feature type="transmembrane region" description="Helical" evidence="2">
    <location>
        <begin position="26"/>
        <end position="51"/>
    </location>
</feature>
<feature type="transmembrane region" description="Helical" evidence="2">
    <location>
        <begin position="84"/>
        <end position="104"/>
    </location>
</feature>
<dbReference type="KEGG" id="stir:DDW44_00020"/>